<evidence type="ECO:0000259" key="2">
    <source>
        <dbReference type="PROSITE" id="PS50157"/>
    </source>
</evidence>
<dbReference type="OrthoDB" id="8922241at2759"/>
<dbReference type="InterPro" id="IPR036236">
    <property type="entry name" value="Znf_C2H2_sf"/>
</dbReference>
<keyword evidence="1" id="KW-0479">Metal-binding</keyword>
<gene>
    <name evidence="3" type="ORF">NPIL_75661</name>
</gene>
<comment type="caution">
    <text evidence="3">The sequence shown here is derived from an EMBL/GenBank/DDBJ whole genome shotgun (WGS) entry which is preliminary data.</text>
</comment>
<evidence type="ECO:0000256" key="1">
    <source>
        <dbReference type="PROSITE-ProRule" id="PRU00042"/>
    </source>
</evidence>
<dbReference type="InterPro" id="IPR013087">
    <property type="entry name" value="Znf_C2H2_type"/>
</dbReference>
<dbReference type="SMART" id="SM00355">
    <property type="entry name" value="ZnF_C2H2"/>
    <property type="match status" value="3"/>
</dbReference>
<dbReference type="GO" id="GO:0008270">
    <property type="term" value="F:zinc ion binding"/>
    <property type="evidence" value="ECO:0007669"/>
    <property type="project" value="UniProtKB-KW"/>
</dbReference>
<reference evidence="3" key="1">
    <citation type="submission" date="2020-08" db="EMBL/GenBank/DDBJ databases">
        <title>Multicomponent nature underlies the extraordinary mechanical properties of spider dragline silk.</title>
        <authorList>
            <person name="Kono N."/>
            <person name="Nakamura H."/>
            <person name="Mori M."/>
            <person name="Yoshida Y."/>
            <person name="Ohtoshi R."/>
            <person name="Malay A.D."/>
            <person name="Moran D.A.P."/>
            <person name="Tomita M."/>
            <person name="Numata K."/>
            <person name="Arakawa K."/>
        </authorList>
    </citation>
    <scope>NUCLEOTIDE SEQUENCE</scope>
</reference>
<keyword evidence="1" id="KW-0862">Zinc</keyword>
<dbReference type="AlphaFoldDB" id="A0A8X6PJH4"/>
<dbReference type="PROSITE" id="PS00028">
    <property type="entry name" value="ZINC_FINGER_C2H2_1"/>
    <property type="match status" value="2"/>
</dbReference>
<feature type="domain" description="C2H2-type" evidence="2">
    <location>
        <begin position="10"/>
        <end position="37"/>
    </location>
</feature>
<proteinExistence type="predicted"/>
<dbReference type="EMBL" id="BMAW01070659">
    <property type="protein sequence ID" value="GFT74449.1"/>
    <property type="molecule type" value="Genomic_DNA"/>
</dbReference>
<evidence type="ECO:0000313" key="3">
    <source>
        <dbReference type="EMBL" id="GFT74449.1"/>
    </source>
</evidence>
<protein>
    <recommendedName>
        <fullName evidence="2">C2H2-type domain-containing protein</fullName>
    </recommendedName>
</protein>
<evidence type="ECO:0000313" key="4">
    <source>
        <dbReference type="Proteomes" id="UP000887013"/>
    </source>
</evidence>
<dbReference type="SUPFAM" id="SSF57667">
    <property type="entry name" value="beta-beta-alpha zinc fingers"/>
    <property type="match status" value="1"/>
</dbReference>
<name>A0A8X6PJH4_NEPPI</name>
<keyword evidence="1" id="KW-0863">Zinc-finger</keyword>
<dbReference type="PROSITE" id="PS50157">
    <property type="entry name" value="ZINC_FINGER_C2H2_2"/>
    <property type="match status" value="1"/>
</dbReference>
<dbReference type="Gene3D" id="3.30.160.60">
    <property type="entry name" value="Classic Zinc Finger"/>
    <property type="match status" value="1"/>
</dbReference>
<keyword evidence="4" id="KW-1185">Reference proteome</keyword>
<organism evidence="3 4">
    <name type="scientific">Nephila pilipes</name>
    <name type="common">Giant wood spider</name>
    <name type="synonym">Nephila maculata</name>
    <dbReference type="NCBI Taxonomy" id="299642"/>
    <lineage>
        <taxon>Eukaryota</taxon>
        <taxon>Metazoa</taxon>
        <taxon>Ecdysozoa</taxon>
        <taxon>Arthropoda</taxon>
        <taxon>Chelicerata</taxon>
        <taxon>Arachnida</taxon>
        <taxon>Araneae</taxon>
        <taxon>Araneomorphae</taxon>
        <taxon>Entelegynae</taxon>
        <taxon>Araneoidea</taxon>
        <taxon>Nephilidae</taxon>
        <taxon>Nephila</taxon>
    </lineage>
</organism>
<dbReference type="Proteomes" id="UP000887013">
    <property type="component" value="Unassembled WGS sequence"/>
</dbReference>
<sequence>MHLHDENRKLQCKICLKRFIRRCDLTKHCLSHTSENNRKCELCSKDFENEDTFNRHVCLYPRQIGFETTNFLSDSDEAKEVDNPDSENVKEHSYECDSCTYTCASALLFRRHKQLHHRKN</sequence>
<accession>A0A8X6PJH4</accession>